<accession>A0A4R8RAW8</accession>
<dbReference type="Gene3D" id="3.90.1590.10">
    <property type="entry name" value="glutathione-dependent formaldehyde- activating enzyme (gfa)"/>
    <property type="match status" value="1"/>
</dbReference>
<evidence type="ECO:0000256" key="4">
    <source>
        <dbReference type="ARBA" id="ARBA00023239"/>
    </source>
</evidence>
<keyword evidence="8" id="KW-1185">Reference proteome</keyword>
<dbReference type="PANTHER" id="PTHR33337">
    <property type="entry name" value="GFA DOMAIN-CONTAINING PROTEIN"/>
    <property type="match status" value="1"/>
</dbReference>
<dbReference type="EMBL" id="RYZW01000069">
    <property type="protein sequence ID" value="TDZ53522.1"/>
    <property type="molecule type" value="Genomic_DNA"/>
</dbReference>
<dbReference type="Pfam" id="PF04828">
    <property type="entry name" value="GFA"/>
    <property type="match status" value="1"/>
</dbReference>
<evidence type="ECO:0000256" key="5">
    <source>
        <dbReference type="SAM" id="MobiDB-lite"/>
    </source>
</evidence>
<organism evidence="7 8">
    <name type="scientific">Colletotrichum trifolii</name>
    <dbReference type="NCBI Taxonomy" id="5466"/>
    <lineage>
        <taxon>Eukaryota</taxon>
        <taxon>Fungi</taxon>
        <taxon>Dikarya</taxon>
        <taxon>Ascomycota</taxon>
        <taxon>Pezizomycotina</taxon>
        <taxon>Sordariomycetes</taxon>
        <taxon>Hypocreomycetidae</taxon>
        <taxon>Glomerellales</taxon>
        <taxon>Glomerellaceae</taxon>
        <taxon>Colletotrichum</taxon>
        <taxon>Colletotrichum orbiculare species complex</taxon>
    </lineage>
</organism>
<comment type="caution">
    <text evidence="7">The sequence shown here is derived from an EMBL/GenBank/DDBJ whole genome shotgun (WGS) entry which is preliminary data.</text>
</comment>
<feature type="compositionally biased region" description="Basic and acidic residues" evidence="5">
    <location>
        <begin position="100"/>
        <end position="109"/>
    </location>
</feature>
<evidence type="ECO:0000256" key="1">
    <source>
        <dbReference type="ARBA" id="ARBA00005495"/>
    </source>
</evidence>
<comment type="similarity">
    <text evidence="1">Belongs to the Gfa family.</text>
</comment>
<name>A0A4R8RAW8_COLTR</name>
<evidence type="ECO:0000256" key="2">
    <source>
        <dbReference type="ARBA" id="ARBA00022723"/>
    </source>
</evidence>
<dbReference type="Proteomes" id="UP000295703">
    <property type="component" value="Unassembled WGS sequence"/>
</dbReference>
<sequence>MSHQTNVQTVPFPLQGGCACGNIRYMLAVAPLVIHCCHCTSCQRETGTGFALNALVEGDGVTLLPPRSSAATSSPPAVQAQPQLSFPASLRDTYTPKQSRPVDDNDSSAHETSQATIPSPILVPVPTESGAPQHIARCPACLTPVWSTYGGMPLLKFLRVGSLDSPALLGGPDVYIFLRSKLPYIEIPDDDKPRFDAFYPQKEGIWGPEAMMRREKLLERIKAWSKETGVE</sequence>
<feature type="domain" description="CENP-V/GFA" evidence="6">
    <location>
        <begin position="14"/>
        <end position="134"/>
    </location>
</feature>
<dbReference type="SUPFAM" id="SSF51316">
    <property type="entry name" value="Mss4-like"/>
    <property type="match status" value="2"/>
</dbReference>
<keyword evidence="2" id="KW-0479">Metal-binding</keyword>
<protein>
    <recommendedName>
        <fullName evidence="6">CENP-V/GFA domain-containing protein</fullName>
    </recommendedName>
</protein>
<dbReference type="InterPro" id="IPR011057">
    <property type="entry name" value="Mss4-like_sf"/>
</dbReference>
<keyword evidence="3" id="KW-0862">Zinc</keyword>
<dbReference type="GO" id="GO:0016846">
    <property type="term" value="F:carbon-sulfur lyase activity"/>
    <property type="evidence" value="ECO:0007669"/>
    <property type="project" value="InterPro"/>
</dbReference>
<evidence type="ECO:0000313" key="7">
    <source>
        <dbReference type="EMBL" id="TDZ53522.1"/>
    </source>
</evidence>
<reference evidence="7 8" key="1">
    <citation type="submission" date="2018-12" db="EMBL/GenBank/DDBJ databases">
        <title>Genome sequence and assembly of Colletotrichum trifolii.</title>
        <authorList>
            <person name="Gan P."/>
            <person name="Shirasu K."/>
        </authorList>
    </citation>
    <scope>NUCLEOTIDE SEQUENCE [LARGE SCALE GENOMIC DNA]</scope>
    <source>
        <strain evidence="7 8">543-2</strain>
    </source>
</reference>
<gene>
    <name evidence="7" type="ORF">CTRI78_v006928</name>
</gene>
<dbReference type="InterPro" id="IPR006913">
    <property type="entry name" value="CENP-V/GFA"/>
</dbReference>
<evidence type="ECO:0000256" key="3">
    <source>
        <dbReference type="ARBA" id="ARBA00022833"/>
    </source>
</evidence>
<keyword evidence="4" id="KW-0456">Lyase</keyword>
<dbReference type="PANTHER" id="PTHR33337:SF33">
    <property type="entry name" value="CENP-V_GFA DOMAIN-CONTAINING PROTEIN"/>
    <property type="match status" value="1"/>
</dbReference>
<dbReference type="PROSITE" id="PS51891">
    <property type="entry name" value="CENP_V_GFA"/>
    <property type="match status" value="1"/>
</dbReference>
<proteinExistence type="inferred from homology"/>
<feature type="region of interest" description="Disordered" evidence="5">
    <location>
        <begin position="89"/>
        <end position="123"/>
    </location>
</feature>
<evidence type="ECO:0000313" key="8">
    <source>
        <dbReference type="Proteomes" id="UP000295703"/>
    </source>
</evidence>
<evidence type="ECO:0000259" key="6">
    <source>
        <dbReference type="PROSITE" id="PS51891"/>
    </source>
</evidence>
<dbReference type="AlphaFoldDB" id="A0A4R8RAW8"/>
<dbReference type="GO" id="GO:0046872">
    <property type="term" value="F:metal ion binding"/>
    <property type="evidence" value="ECO:0007669"/>
    <property type="project" value="UniProtKB-KW"/>
</dbReference>